<feature type="coiled-coil region" evidence="1">
    <location>
        <begin position="160"/>
        <end position="187"/>
    </location>
</feature>
<dbReference type="PROSITE" id="PS50879">
    <property type="entry name" value="RNASE_H_1"/>
    <property type="match status" value="1"/>
</dbReference>
<evidence type="ECO:0000259" key="5">
    <source>
        <dbReference type="PROSITE" id="PS50879"/>
    </source>
</evidence>
<evidence type="ECO:0000256" key="2">
    <source>
        <dbReference type="SAM" id="MobiDB-lite"/>
    </source>
</evidence>
<dbReference type="PANTHER" id="PTHR19446">
    <property type="entry name" value="REVERSE TRANSCRIPTASES"/>
    <property type="match status" value="1"/>
</dbReference>
<evidence type="ECO:0000313" key="6">
    <source>
        <dbReference type="EMBL" id="OLQ06292.1"/>
    </source>
</evidence>
<dbReference type="InterPro" id="IPR002156">
    <property type="entry name" value="RNaseH_domain"/>
</dbReference>
<keyword evidence="7" id="KW-1185">Reference proteome</keyword>
<proteinExistence type="predicted"/>
<evidence type="ECO:0000256" key="1">
    <source>
        <dbReference type="SAM" id="Coils"/>
    </source>
</evidence>
<sequence>MTTTIFGLLKALLLHSGHMLVATLAVSAGVLDPKVVRPNDFFCEQRRPTRRNPCPFRTRRSPKIAKRMPVVQVATRSVPRPSSTARGQMPKALKTQMFKASTRRRTANWWKTTWSGAYASPKASNRPQYDSIVLPTNKDKKISREEVRVDSRDSLLRREVQKALSQARKADNRVRKLRDEKDTREAQWAQYVKESREAYLKEKARYEGHLQRIDDEIKGTMEAGKEASAQVQSLILNGPPTGSDAVRPMEEEDTSWDALIGAEPQLEPGFFEMQYLRPGRYQWRDSALPIQLEHNDPGGSSQALADGHGGTTSGSPTRRSGSSSSPAAGPASYSSYSGSAAPDIWRTSWAGSSSICGAAAGQQAASGGASAHNSMSPGPASHRVAPYPPASPTQPPPVEVTEAATEEQHLEHGQPRPAQPKLPRQDVKSATKSPPVKPSLGSTDMQTKLEAKRTQARDGLAMRPFGGRPTAPTDQPGQARDSDAAQRPPAGLIDDDLDTTSCPTGEELGYGDIACWRCLGVRLIGTNFCFLAVCLLGNRLLPQAMTRQPQPNDPPGTGTCRQVAIVLDLTHVGGHYFAAILPHEIAFRTLHDYFWPLTTLDDDPCDVYVGFQDDPILPGSDIQLADGDVITVLKRPGGFFYKYRASAMFEPGAQWASPSNWFRLHPCTSVCVLYGDKRFVVPEHHHYGQNLVAYVSDRLRLNPYSAAMCTFPITDLDVQGNLCHFIVAVSEVPSPEVTGTARTSARDLFVLLDPRPLGQKPCFLFLHHPVVHLPTVEATLGLSTGRNRRLGVRGGTRRGEDIHVEGSTTLLLFAEEIGEESLDSDSSVPEDTPASSSSADVEDLQHQATQPAVAAQEHPLPGVLEVAQEDPWGQDPPLTMLGLDLFDPTLPQGHSWNANSVVPFSAAMGDPISPARQNPHGADDTADNLSRRDDAHITAPVKLQVLVYVPDFVPEIVEVEVSLPAAIETLLAKLRLARPPEQASSFSILSPASPQPLRSLAIFVAGPVWQSYTVVILVDCRRYNGCMFARAVPHSLNRESLMQAAGVPADEAVHVYVHGLIQPLALDQRITLLHGMTVSFVPRTENGPASHDLADMLLSNDGWDSIVPIPGPRAHINSHCYLLTDTRHFTMAIQADRRSEFREDVAQAAGAAEHRLSICTAKPRVLDAYPFGYWATSVLVATELLSRVPCPPARVPETRLILVLDQRRILRGFDWKLIGNAFVSVQELADSYHNMCPVGHVVSLEGARLEYRGEEQVFVVQHGQILTVEFVPESLDAGSEGPPPESPDSSVPQALPDVATSTQPASTAAPSTAGTATSPTQPRSRSPRGRTGQNNLQACELHVTIPKLELRIRKVPRDHPYSNSCMWCKGPLTTAFLDGTPSITPAVLLSQISGAACTLSHQRHLVQCKLLCEPTGGMSADTAIDRARHATRLLGDAWPRPPYRWPIDDVSEDVEVLQEATPSENVTIDIVVYLLTPDYHPEKLDLTVQLPQTVEELADLVQTCRDQARHCLFPTLVEVIQQPDPGWALFLALPPWPRTRAVVCMDLSFFDGRVFANTVPEQPDVYDLCEAAGLGPVAEVDIFVPGLNEPLQHGIRIDLQTGMTIVFMMPGVARPPPFSLAAMLRTHLPWEHSPVFPRDRLDNGYCVAGPRGQVLFRLHPERACFYRSDIALLADLHPLRAVVTPANPPQTDVCVRGWTCRAVVAATDRDDQVTWEGHSTPATVGLLDCRPLLLGWLPVSTKTHWLDLRPIARALLQSAPEGWQVVFPTLPSHWTWVCLAPGQTLTVTFAEIPVGREVALAPAWPASPVEPDDPEPDPDDIRMYSSSSNAAPASSWDLPPMSSESNPTGGTRAAPAGTQALKSGAVICVILVLSCLAGTLAQHTNVALGKTAFCVCALALHAQPLPELLCLADTVVPSEAASRIDATPAETPKLLGIYRPLPTPTRAGLPRVVSSYDWRVDAAPDSTTTTHLLTPSYCQMPPPDPKGDKDLNEALPLPSWGPDTHDSDSAEPRHYALITLLEESVASPSSEAFMLASTLLDTLAEALAEQSTSHLPVTISLSCAVPPPAFNLDQEQIRLPHSQALLRSIYCPWPGTWVLPPEWRDDKWPPSTRHGLIDTRPWTALFASTLATDMSFSLYTDGSAMSHPSCSGYAVILLVHVQSETALLGILGGQILGNASFPWTVEGPPALHAEHTAIAVAILWALQLRGQVQKVHCKVLFDCTAAGWAAEGTWRATGATGEFVHQLDMIAKATPGIRLEYEHVRGHSGDPWNDLADYVAKTAASQASPWPGPPLPLCKALQEHDIAWIAPEVDARVHHAVPILDEILAWAPQNAHGATLTPAQLVPVATRVSTKPSDEPAVYATVAVTVNVQSLRAKCKYIEEQLEAKQVNVAFLQETKLSGGTVVSQHYLRLHSPSESHWGVAIWIHKRLGVGKLGAQPLLVEESDLTILHEAPRLIVAVVTIGELKIGLVSGHCPHASRQSERDAFLKQLQPLLPKLKHTALTLGGIDLNGRVPTPFSGVAGDLEFGEPDEAGWRFAALLADNGMWIPSTFPYIHCGEVITYIHPSGQPQRIDYLFVGGKASITQARSEVDENFDTGSPQEDHKLLQVCIKGHMDPAKAPARLVRVQYALSSYVHPGWDVSPDQHCHALEQFLHKELTAHFAVPPKNRRATYIPDSVWQLREKKVSFKRRVRHRASLWTALLCRAFHLWRTGQEYGVLALLGKQRLLYELSSAAIRFITAMIKRSITAAKNTFLQGVAGEDHQGATKILQRVKQAGMGGRSSRPISRPLPLLLHPEDGSVLTTRVQRDAVWMLHFGKQEQGQALPIESFIREAASSCLDANVEWSIDMLPSYSDIEQVLRDMPRNKAAGLDNIPGEVLKAAPAAAARFLFPLFIKSMLLQRQPLQWRGGILYEALKRSGLQSSVENYRSLFVSSYVAKTYHRVVRNKTQSYCRDELHPMHLGSRRQAPVTFASLFVLSHMRWCHRTKISAAVLFLDTSAAYYRLVRELAVGDIRSDDTVVNLFRTFGLDEDDLRELLHTVQEGGMLAQAGAPDALRQVVKDLHLHTWFVSRFSDGTRVCSSLAGSRPGESWADLIYAYIYGRVLHKVHEYAVAEQLTHSVPYDSTAGIFATDQCDEELSATDTTWADDSAFPLADADPEALVRKTIRLCTLVISFCEGHGMAPNLKPGKTGVLLSLQGKGSKQARRRFFPEGTQRLHLPDLDVGVAVLHTPLPIAHWYTGCWRLELVARTGRASAWRRGLNGIAFCDTSPSKGKALTRSVPDLEAVYDDPWSTATVDCVLQALESARSSHFLGICSREEVEDLDALLVDVQDHIFGEMQLPTDVAEDVQAAFAAFLESAGSRDAAGEAVYAAIFDAAPELQTLFKTPRSVMAMRFINGLSQLVGELTDPPALKTVTETLGFQHLDIDVTTPRAGIFRNAILELFEQELGANFGGKAKAGLQALMNYVGGAIIYVRREFSERFNTLRVSWIAASHARLTDEDEQLARPEGAGDEAEDGAENQPGEQQVAARATDQAKDNKTEENDKKPVSKGMAGTKVPQNFNEMFTFNAAVMGFSNSLAWMNPVLDQFEAMVMNAANSYRLQEECDVLSLVLVKYKETIIYSEFKAVMLASLRSLVPKIWGVEHEVAWTWFWDNTERMIKRQTANIKGYQRAADRFIRHLTDDVVTQMRKDVYKVFFGVAPKGQDYFKQSSTRLNFIADKVLEMSLEMYKRPRGMVEEISALGLRFVFGRRRMLKCMDNGQEPTANDQIVEVTGKPKEALQQLWADYGPDASPFGVGSAIGIPTSWLGKVEKTCTFCTGIGLVLKGPQLLNKASALAEHLELSTADMRMEDLSSLCQSCSRRITSCRFVDTPEIKNLIARRKRLHGREARDLAKQIADTRRRAKKEWLATLLLKSAEGDYRAIAYFKKRNTVTAMYTQGSYCIRAGGRSKAIADLRFFYQRKYTPPDPTIKGLPRAIFHERAGPILNPPPFTLEEVRDVAFMCKHNKSTGADGISYEALQMLLQSELAEHILDMYNGVLQGLLPIPRGTTPNLAYPSLSHFESEDAPKAFARMPVDFCNEPGNRDSENVLRVFSDGSAPNNRRGQVTGSRDVREHVQAFMDTARPVAVIPQGTLLFTAGLGLLVLVLVGLGALTSFLRSLVTNMQSAIRNHMDTLLQELNEQTKKSLLLEISNATEEMQHSLTTRLEKTAETLGGQVRELQKTVRDIADAPRENLDAHALCEELWDSLRPVLAQWSQVQGDKSLKIFKDGIAGAAPSATASTTTTQPLDDKMKDYHAAVMAQLQDLHGAVTTTTLNKVDKLHTAVEAMAAETKNLAGYMGEDHAILVRVRDRVDEVSKESLGHRSAVLAEIKNICEDTAKTLLWVSGQESELKDRTHKIESQITGMLDAVNDVGTALERHSETMGMRLRMLNDIQGGLEKVLSTLAARSSTMPSAPQQPPHFTQASTFGRSRVPPAPTHAPTIVEDFSGQPILQTNTHSQPSSAPPVLVTNLDALTQVVVAAGPDSPPRHPAPLWPHFGMTEAFTTPNWNTDGLWVQDPVGALAALKCLGCLAAPPRRVRHSHRALRSIHRGLEPGPSDDAGRRESCQLIAMVADSDIEDLGEDHPRGL</sequence>
<dbReference type="InterPro" id="IPR012292">
    <property type="entry name" value="Globin/Proto"/>
</dbReference>
<dbReference type="OrthoDB" id="10291628at2759"/>
<dbReference type="GO" id="GO:0019825">
    <property type="term" value="F:oxygen binding"/>
    <property type="evidence" value="ECO:0007669"/>
    <property type="project" value="InterPro"/>
</dbReference>
<dbReference type="GO" id="GO:0004523">
    <property type="term" value="F:RNA-DNA hybrid ribonuclease activity"/>
    <property type="evidence" value="ECO:0007669"/>
    <property type="project" value="InterPro"/>
</dbReference>
<feature type="chain" id="PRO_5012322145" evidence="3">
    <location>
        <begin position="26"/>
        <end position="4632"/>
    </location>
</feature>
<dbReference type="Gene3D" id="3.30.420.10">
    <property type="entry name" value="Ribonuclease H-like superfamily/Ribonuclease H"/>
    <property type="match status" value="1"/>
</dbReference>
<feature type="domain" description="RNase H type-1" evidence="5">
    <location>
        <begin position="2132"/>
        <end position="2285"/>
    </location>
</feature>
<dbReference type="SUPFAM" id="SSF46458">
    <property type="entry name" value="Globin-like"/>
    <property type="match status" value="1"/>
</dbReference>
<feature type="domain" description="Globin" evidence="4">
    <location>
        <begin position="3346"/>
        <end position="3479"/>
    </location>
</feature>
<feature type="compositionally biased region" description="Low complexity" evidence="2">
    <location>
        <begin position="1299"/>
        <end position="1322"/>
    </location>
</feature>
<evidence type="ECO:0000313" key="7">
    <source>
        <dbReference type="Proteomes" id="UP000186817"/>
    </source>
</evidence>
<feature type="region of interest" description="Disordered" evidence="2">
    <location>
        <begin position="1804"/>
        <end position="1855"/>
    </location>
</feature>
<comment type="caution">
    <text evidence="6">The sequence shown here is derived from an EMBL/GenBank/DDBJ whole genome shotgun (WGS) entry which is preliminary data.</text>
</comment>
<feature type="region of interest" description="Disordered" evidence="2">
    <location>
        <begin position="820"/>
        <end position="857"/>
    </location>
</feature>
<dbReference type="EMBL" id="LSRX01000163">
    <property type="protein sequence ID" value="OLQ06292.1"/>
    <property type="molecule type" value="Genomic_DNA"/>
</dbReference>
<feature type="compositionally biased region" description="Low complexity" evidence="2">
    <location>
        <begin position="313"/>
        <end position="339"/>
    </location>
</feature>
<dbReference type="GO" id="GO:0020037">
    <property type="term" value="F:heme binding"/>
    <property type="evidence" value="ECO:0007669"/>
    <property type="project" value="InterPro"/>
</dbReference>
<feature type="compositionally biased region" description="Polar residues" evidence="2">
    <location>
        <begin position="4451"/>
        <end position="4472"/>
    </location>
</feature>
<feature type="region of interest" description="Disordered" evidence="2">
    <location>
        <begin position="3501"/>
        <end position="3558"/>
    </location>
</feature>
<dbReference type="InterPro" id="IPR036691">
    <property type="entry name" value="Endo/exonu/phosph_ase_sf"/>
</dbReference>
<name>A0A1Q9EFS9_SYMMI</name>
<feature type="compositionally biased region" description="Basic and acidic residues" evidence="2">
    <location>
        <begin position="447"/>
        <end position="456"/>
    </location>
</feature>
<keyword evidence="3" id="KW-0732">Signal</keyword>
<evidence type="ECO:0000256" key="3">
    <source>
        <dbReference type="SAM" id="SignalP"/>
    </source>
</evidence>
<feature type="compositionally biased region" description="Pro residues" evidence="2">
    <location>
        <begin position="386"/>
        <end position="398"/>
    </location>
</feature>
<feature type="region of interest" description="Disordered" evidence="2">
    <location>
        <begin position="1274"/>
        <end position="1338"/>
    </location>
</feature>
<feature type="signal peptide" evidence="3">
    <location>
        <begin position="1"/>
        <end position="25"/>
    </location>
</feature>
<dbReference type="GO" id="GO:0003676">
    <property type="term" value="F:nucleic acid binding"/>
    <property type="evidence" value="ECO:0007669"/>
    <property type="project" value="InterPro"/>
</dbReference>
<dbReference type="Pfam" id="PF00042">
    <property type="entry name" value="Globin"/>
    <property type="match status" value="1"/>
</dbReference>
<feature type="region of interest" description="Disordered" evidence="2">
    <location>
        <begin position="291"/>
        <end position="339"/>
    </location>
</feature>
<feature type="compositionally biased region" description="Basic and acidic residues" evidence="2">
    <location>
        <begin position="3536"/>
        <end position="3550"/>
    </location>
</feature>
<dbReference type="Proteomes" id="UP000186817">
    <property type="component" value="Unassembled WGS sequence"/>
</dbReference>
<protein>
    <submittedName>
        <fullName evidence="6">Uncharacterized protein</fullName>
    </submittedName>
</protein>
<dbReference type="InterPro" id="IPR000971">
    <property type="entry name" value="Globin"/>
</dbReference>
<dbReference type="CDD" id="cd01040">
    <property type="entry name" value="Mb-like"/>
    <property type="match status" value="1"/>
</dbReference>
<evidence type="ECO:0000259" key="4">
    <source>
        <dbReference type="PROSITE" id="PS01033"/>
    </source>
</evidence>
<dbReference type="SUPFAM" id="SSF56219">
    <property type="entry name" value="DNase I-like"/>
    <property type="match status" value="1"/>
</dbReference>
<dbReference type="InterPro" id="IPR009050">
    <property type="entry name" value="Globin-like_sf"/>
</dbReference>
<dbReference type="PROSITE" id="PS01033">
    <property type="entry name" value="GLOBIN"/>
    <property type="match status" value="1"/>
</dbReference>
<feature type="region of interest" description="Disordered" evidence="2">
    <location>
        <begin position="366"/>
        <end position="499"/>
    </location>
</feature>
<organism evidence="6 7">
    <name type="scientific">Symbiodinium microadriaticum</name>
    <name type="common">Dinoflagellate</name>
    <name type="synonym">Zooxanthella microadriatica</name>
    <dbReference type="NCBI Taxonomy" id="2951"/>
    <lineage>
        <taxon>Eukaryota</taxon>
        <taxon>Sar</taxon>
        <taxon>Alveolata</taxon>
        <taxon>Dinophyceae</taxon>
        <taxon>Suessiales</taxon>
        <taxon>Symbiodiniaceae</taxon>
        <taxon>Symbiodinium</taxon>
    </lineage>
</organism>
<dbReference type="InterPro" id="IPR012337">
    <property type="entry name" value="RNaseH-like_sf"/>
</dbReference>
<dbReference type="InterPro" id="IPR044399">
    <property type="entry name" value="Mb-like_M"/>
</dbReference>
<feature type="region of interest" description="Disordered" evidence="2">
    <location>
        <begin position="1981"/>
        <end position="2008"/>
    </location>
</feature>
<gene>
    <name evidence="6" type="ORF">AK812_SmicGene10413</name>
</gene>
<dbReference type="InterPro" id="IPR036397">
    <property type="entry name" value="RNaseH_sf"/>
</dbReference>
<keyword evidence="1" id="KW-0175">Coiled coil</keyword>
<reference evidence="6 7" key="1">
    <citation type="submission" date="2016-02" db="EMBL/GenBank/DDBJ databases">
        <title>Genome analysis of coral dinoflagellate symbionts highlights evolutionary adaptations to a symbiotic lifestyle.</title>
        <authorList>
            <person name="Aranda M."/>
            <person name="Li Y."/>
            <person name="Liew Y.J."/>
            <person name="Baumgarten S."/>
            <person name="Simakov O."/>
            <person name="Wilson M."/>
            <person name="Piel J."/>
            <person name="Ashoor H."/>
            <person name="Bougouffa S."/>
            <person name="Bajic V.B."/>
            <person name="Ryu T."/>
            <person name="Ravasi T."/>
            <person name="Bayer T."/>
            <person name="Micklem G."/>
            <person name="Kim H."/>
            <person name="Bhak J."/>
            <person name="Lajeunesse T.C."/>
            <person name="Voolstra C.R."/>
        </authorList>
    </citation>
    <scope>NUCLEOTIDE SEQUENCE [LARGE SCALE GENOMIC DNA]</scope>
    <source>
        <strain evidence="6 7">CCMP2467</strain>
    </source>
</reference>
<feature type="compositionally biased region" description="Polar residues" evidence="2">
    <location>
        <begin position="824"/>
        <end position="839"/>
    </location>
</feature>
<feature type="compositionally biased region" description="Low complexity" evidence="2">
    <location>
        <begin position="1825"/>
        <end position="1835"/>
    </location>
</feature>
<dbReference type="Gene3D" id="1.10.490.10">
    <property type="entry name" value="Globins"/>
    <property type="match status" value="1"/>
</dbReference>
<dbReference type="SUPFAM" id="SSF53098">
    <property type="entry name" value="Ribonuclease H-like"/>
    <property type="match status" value="1"/>
</dbReference>
<accession>A0A1Q9EFS9</accession>
<dbReference type="Gene3D" id="3.60.10.10">
    <property type="entry name" value="Endonuclease/exonuclease/phosphatase"/>
    <property type="match status" value="1"/>
</dbReference>
<feature type="region of interest" description="Disordered" evidence="2">
    <location>
        <begin position="4451"/>
        <end position="4486"/>
    </location>
</feature>